<feature type="domain" description="CD-NTase-associated protein 12/Pycsar effector protein TIR" evidence="1">
    <location>
        <begin position="5"/>
        <end position="125"/>
    </location>
</feature>
<sequence>MKPSIIIFSSKKSLPVAEGIRDNLQDAFIPELWTEGLFDEHNTIPLWVFLKKLMCYDCAAVVLGDDDIRHKEGKGESEAVPRDNVIFELGAALARIGPQKTFIFTPEDKNVLLPSYFRGVMVKGYRQDAGATMDDGPLMRKGSSRSAIIP</sequence>
<reference evidence="3" key="1">
    <citation type="journal article" date="2019" name="Int. J. Syst. Evol. Microbiol.">
        <title>The Global Catalogue of Microorganisms (GCM) 10K type strain sequencing project: providing services to taxonomists for standard genome sequencing and annotation.</title>
        <authorList>
            <consortium name="The Broad Institute Genomics Platform"/>
            <consortium name="The Broad Institute Genome Sequencing Center for Infectious Disease"/>
            <person name="Wu L."/>
            <person name="Ma J."/>
        </authorList>
    </citation>
    <scope>NUCLEOTIDE SEQUENCE [LARGE SCALE GENOMIC DNA]</scope>
    <source>
        <strain evidence="3">JCM 18053</strain>
    </source>
</reference>
<evidence type="ECO:0000313" key="2">
    <source>
        <dbReference type="EMBL" id="GAA5142486.1"/>
    </source>
</evidence>
<dbReference type="EMBL" id="BAABIA010000005">
    <property type="protein sequence ID" value="GAA5142486.1"/>
    <property type="molecule type" value="Genomic_DNA"/>
</dbReference>
<proteinExistence type="predicted"/>
<evidence type="ECO:0000313" key="3">
    <source>
        <dbReference type="Proteomes" id="UP001499852"/>
    </source>
</evidence>
<dbReference type="Proteomes" id="UP001499852">
    <property type="component" value="Unassembled WGS sequence"/>
</dbReference>
<dbReference type="InterPro" id="IPR019302">
    <property type="entry name" value="CAP12/PCTIR_TIR_dom"/>
</dbReference>
<dbReference type="Pfam" id="PF10137">
    <property type="entry name" value="CAP12-PCTIR_TIR"/>
    <property type="match status" value="1"/>
</dbReference>
<name>A0ABP9P9A9_9BACT</name>
<accession>A0ABP9P9A9</accession>
<dbReference type="RefSeq" id="WP_345737044.1">
    <property type="nucleotide sequence ID" value="NZ_BAABIA010000005.1"/>
</dbReference>
<organism evidence="2 3">
    <name type="scientific">Prosthecobacter algae</name>
    <dbReference type="NCBI Taxonomy" id="1144682"/>
    <lineage>
        <taxon>Bacteria</taxon>
        <taxon>Pseudomonadati</taxon>
        <taxon>Verrucomicrobiota</taxon>
        <taxon>Verrucomicrobiia</taxon>
        <taxon>Verrucomicrobiales</taxon>
        <taxon>Verrucomicrobiaceae</taxon>
        <taxon>Prosthecobacter</taxon>
    </lineage>
</organism>
<keyword evidence="3" id="KW-1185">Reference proteome</keyword>
<gene>
    <name evidence="2" type="ORF">GCM10023213_28530</name>
</gene>
<protein>
    <recommendedName>
        <fullName evidence="1">CD-NTase-associated protein 12/Pycsar effector protein TIR domain-containing protein</fullName>
    </recommendedName>
</protein>
<comment type="caution">
    <text evidence="2">The sequence shown here is derived from an EMBL/GenBank/DDBJ whole genome shotgun (WGS) entry which is preliminary data.</text>
</comment>
<evidence type="ECO:0000259" key="1">
    <source>
        <dbReference type="Pfam" id="PF10137"/>
    </source>
</evidence>